<protein>
    <submittedName>
        <fullName evidence="4">Oxygen-dependent choline dehydrogenase</fullName>
    </submittedName>
</protein>
<feature type="domain" description="Glucose-methanol-choline oxidoreductase N-terminal" evidence="3">
    <location>
        <begin position="304"/>
        <end position="318"/>
    </location>
</feature>
<dbReference type="InterPro" id="IPR012132">
    <property type="entry name" value="GMC_OxRdtase"/>
</dbReference>
<evidence type="ECO:0000256" key="1">
    <source>
        <dbReference type="ARBA" id="ARBA00010790"/>
    </source>
</evidence>
<evidence type="ECO:0000259" key="3">
    <source>
        <dbReference type="PROSITE" id="PS00624"/>
    </source>
</evidence>
<keyword evidence="2" id="KW-0285">Flavoprotein</keyword>
<dbReference type="AlphaFoldDB" id="A0A175W4L9"/>
<reference evidence="4 5" key="1">
    <citation type="journal article" date="2016" name="Genome Announc.">
        <title>Genome Sequence of Madurella mycetomatis mm55, Isolated from a Human Mycetoma Case in Sudan.</title>
        <authorList>
            <person name="Smit S."/>
            <person name="Derks M.F."/>
            <person name="Bervoets S."/>
            <person name="Fahal A."/>
            <person name="van Leeuwen W."/>
            <person name="van Belkum A."/>
            <person name="van de Sande W.W."/>
        </authorList>
    </citation>
    <scope>NUCLEOTIDE SEQUENCE [LARGE SCALE GENOMIC DNA]</scope>
    <source>
        <strain evidence="5">mm55</strain>
    </source>
</reference>
<proteinExistence type="inferred from homology"/>
<dbReference type="EMBL" id="LCTW02000139">
    <property type="protein sequence ID" value="KXX77954.1"/>
    <property type="molecule type" value="Genomic_DNA"/>
</dbReference>
<dbReference type="GO" id="GO:0044550">
    <property type="term" value="P:secondary metabolite biosynthetic process"/>
    <property type="evidence" value="ECO:0007669"/>
    <property type="project" value="TreeGrafter"/>
</dbReference>
<dbReference type="GO" id="GO:0050660">
    <property type="term" value="F:flavin adenine dinucleotide binding"/>
    <property type="evidence" value="ECO:0007669"/>
    <property type="project" value="InterPro"/>
</dbReference>
<comment type="similarity">
    <text evidence="1">Belongs to the GMC oxidoreductase family.</text>
</comment>
<dbReference type="Pfam" id="PF00732">
    <property type="entry name" value="GMC_oxred_N"/>
    <property type="match status" value="1"/>
</dbReference>
<dbReference type="SUPFAM" id="SSF54373">
    <property type="entry name" value="FAD-linked reductases, C-terminal domain"/>
    <property type="match status" value="1"/>
</dbReference>
<dbReference type="Gene3D" id="3.50.50.60">
    <property type="entry name" value="FAD/NAD(P)-binding domain"/>
    <property type="match status" value="1"/>
</dbReference>
<dbReference type="PROSITE" id="PS00624">
    <property type="entry name" value="GMC_OXRED_2"/>
    <property type="match status" value="1"/>
</dbReference>
<dbReference type="InterPro" id="IPR000172">
    <property type="entry name" value="GMC_OxRdtase_N"/>
</dbReference>
<dbReference type="PANTHER" id="PTHR11552">
    <property type="entry name" value="GLUCOSE-METHANOL-CHOLINE GMC OXIDOREDUCTASE"/>
    <property type="match status" value="1"/>
</dbReference>
<dbReference type="PANTHER" id="PTHR11552:SF115">
    <property type="entry name" value="DEHYDROGENASE XPTC-RELATED"/>
    <property type="match status" value="1"/>
</dbReference>
<keyword evidence="5" id="KW-1185">Reference proteome</keyword>
<evidence type="ECO:0000256" key="2">
    <source>
        <dbReference type="PIRSR" id="PIRSR000137-2"/>
    </source>
</evidence>
<dbReference type="GO" id="GO:0016614">
    <property type="term" value="F:oxidoreductase activity, acting on CH-OH group of donors"/>
    <property type="evidence" value="ECO:0007669"/>
    <property type="project" value="InterPro"/>
</dbReference>
<evidence type="ECO:0000313" key="5">
    <source>
        <dbReference type="Proteomes" id="UP000078237"/>
    </source>
</evidence>
<comment type="cofactor">
    <cofactor evidence="2">
        <name>FAD</name>
        <dbReference type="ChEBI" id="CHEBI:57692"/>
    </cofactor>
</comment>
<dbReference type="Proteomes" id="UP000078237">
    <property type="component" value="Unassembled WGS sequence"/>
</dbReference>
<dbReference type="Gene3D" id="3.30.560.10">
    <property type="entry name" value="Glucose Oxidase, domain 3"/>
    <property type="match status" value="1"/>
</dbReference>
<organism evidence="4 5">
    <name type="scientific">Madurella mycetomatis</name>
    <dbReference type="NCBI Taxonomy" id="100816"/>
    <lineage>
        <taxon>Eukaryota</taxon>
        <taxon>Fungi</taxon>
        <taxon>Dikarya</taxon>
        <taxon>Ascomycota</taxon>
        <taxon>Pezizomycotina</taxon>
        <taxon>Sordariomycetes</taxon>
        <taxon>Sordariomycetidae</taxon>
        <taxon>Sordariales</taxon>
        <taxon>Sordariales incertae sedis</taxon>
        <taxon>Madurella</taxon>
    </lineage>
</organism>
<dbReference type="STRING" id="100816.A0A175W4L9"/>
<dbReference type="Pfam" id="PF05199">
    <property type="entry name" value="GMC_oxred_C"/>
    <property type="match status" value="1"/>
</dbReference>
<feature type="binding site" evidence="2">
    <location>
        <position position="266"/>
    </location>
    <ligand>
        <name>FAD</name>
        <dbReference type="ChEBI" id="CHEBI:57692"/>
    </ligand>
</feature>
<gene>
    <name evidence="4" type="ORF">MMYC01_206786</name>
</gene>
<evidence type="ECO:0000313" key="4">
    <source>
        <dbReference type="EMBL" id="KXX77954.1"/>
    </source>
</evidence>
<dbReference type="PIRSF" id="PIRSF000137">
    <property type="entry name" value="Alcohol_oxidase"/>
    <property type="match status" value="1"/>
</dbReference>
<name>A0A175W4L9_9PEZI</name>
<dbReference type="InterPro" id="IPR036188">
    <property type="entry name" value="FAD/NAD-bd_sf"/>
</dbReference>
<sequence>MYSPRNPLKKAAWLCLVSSPWAGALGILRDLGAVKSSYDYIIAGGGLSGLVVANRLTESSNTSVLVVEYGDFEDSWNVAIPYYANFLQSPSLMFQIPSVPQRSLGNRTFSLPLGATVGGGTTVNGMAVTRGDRHDYDTWEKIGNEGWGWKEMLRYFRKSSTLNAPSPAAAEQFGYRYSLDGYGDGPLQASFPTWQWPDGYLMTKAWTEDIGFPMRDDGGTNGDPLGVFWKPISSDRKNVTRCSARTAYYNPAQNRPNLDILVRSYVARVQTKNHRAEGVEVLSRSNSSEKLSVAARKEVILAAGAIHTPQILQLSGIGPRGLLEGLNIAVVEDLPGVGANYQDHPTTRGFWRFNNPNPITLETFATNATFFNASWNEYMANRTGPLTIAHGNNRLIVSLQNLTSDHALMADSLLSSLNSSTYLAYLPQYYRDKPTLLAGYRAQLSLLARSISRGAAILEYTWSGRPGAGGALQKPLSRGTVLINSTDPHPALAPPLLDPDTLTHPFDARVAVLGFKLSRRFMASPSLAGLQPEELSPGPRAATDEELERALRERVASPHNAHPCCTAAMMPRRLGGVVDDKLRVHGVRGLRVVDASVLPVIPAANLQATMYAVAEKAADTIRGRV</sequence>
<dbReference type="OrthoDB" id="269227at2759"/>
<dbReference type="InterPro" id="IPR007867">
    <property type="entry name" value="GMC_OxRtase_C"/>
</dbReference>
<keyword evidence="2" id="KW-0274">FAD</keyword>
<dbReference type="VEuPathDB" id="FungiDB:MMYC01_206786"/>
<comment type="caution">
    <text evidence="4">The sequence shown here is derived from an EMBL/GenBank/DDBJ whole genome shotgun (WGS) entry which is preliminary data.</text>
</comment>
<accession>A0A175W4L9</accession>
<dbReference type="SUPFAM" id="SSF51905">
    <property type="entry name" value="FAD/NAD(P)-binding domain"/>
    <property type="match status" value="1"/>
</dbReference>